<evidence type="ECO:0000256" key="10">
    <source>
        <dbReference type="ARBA" id="ARBA00022801"/>
    </source>
</evidence>
<dbReference type="GO" id="GO:0042597">
    <property type="term" value="C:periplasmic space"/>
    <property type="evidence" value="ECO:0007669"/>
    <property type="project" value="TreeGrafter"/>
</dbReference>
<comment type="similarity">
    <text evidence="3">Belongs to the peptidase S1C family.</text>
</comment>
<feature type="binding site" evidence="18">
    <location>
        <position position="351"/>
    </location>
    <ligand>
        <name>substrate</name>
    </ligand>
</feature>
<evidence type="ECO:0000256" key="17">
    <source>
        <dbReference type="PIRSR" id="PIRSR611783-1"/>
    </source>
</evidence>
<dbReference type="SUPFAM" id="SSF50494">
    <property type="entry name" value="Trypsin-like serine proteases"/>
    <property type="match status" value="1"/>
</dbReference>
<accession>A0A5B0STQ7</accession>
<dbReference type="GO" id="GO:0006515">
    <property type="term" value="P:protein quality control for misfolded or incompletely synthesized proteins"/>
    <property type="evidence" value="ECO:0007669"/>
    <property type="project" value="TreeGrafter"/>
</dbReference>
<dbReference type="InterPro" id="IPR043504">
    <property type="entry name" value="Peptidase_S1_PA_chymotrypsin"/>
</dbReference>
<dbReference type="FunFam" id="2.40.10.10:FF:000001">
    <property type="entry name" value="Periplasmic serine protease DegS"/>
    <property type="match status" value="1"/>
</dbReference>
<evidence type="ECO:0000313" key="22">
    <source>
        <dbReference type="EMBL" id="MDX7148091.1"/>
    </source>
</evidence>
<evidence type="ECO:0000313" key="25">
    <source>
        <dbReference type="Proteomes" id="UP001302613"/>
    </source>
</evidence>
<keyword evidence="10 20" id="KW-0378">Hydrolase</keyword>
<evidence type="ECO:0000256" key="11">
    <source>
        <dbReference type="ARBA" id="ARBA00022825"/>
    </source>
</evidence>
<evidence type="ECO:0000256" key="1">
    <source>
        <dbReference type="ARBA" id="ARBA00001772"/>
    </source>
</evidence>
<evidence type="ECO:0000256" key="18">
    <source>
        <dbReference type="PIRSR" id="PIRSR611783-2"/>
    </source>
</evidence>
<dbReference type="EMBL" id="CP136601">
    <property type="protein sequence ID" value="WOH44078.1"/>
    <property type="molecule type" value="Genomic_DNA"/>
</dbReference>
<dbReference type="InterPro" id="IPR011783">
    <property type="entry name" value="Pept_S1C_DegS"/>
</dbReference>
<dbReference type="GeneID" id="86974393"/>
<dbReference type="PANTHER" id="PTHR22939">
    <property type="entry name" value="SERINE PROTEASE FAMILY S1C HTRA-RELATED"/>
    <property type="match status" value="1"/>
</dbReference>
<evidence type="ECO:0000256" key="5">
    <source>
        <dbReference type="ARBA" id="ARBA00013035"/>
    </source>
</evidence>
<dbReference type="GO" id="GO:0004252">
    <property type="term" value="F:serine-type endopeptidase activity"/>
    <property type="evidence" value="ECO:0007669"/>
    <property type="project" value="InterPro"/>
</dbReference>
<dbReference type="Proteomes" id="UP001271725">
    <property type="component" value="Unassembled WGS sequence"/>
</dbReference>
<evidence type="ECO:0000256" key="6">
    <source>
        <dbReference type="ARBA" id="ARBA00022475"/>
    </source>
</evidence>
<comment type="subcellular location">
    <subcellularLocation>
        <location evidence="2">Cell inner membrane</location>
        <topology evidence="2">Single-pass membrane protein</topology>
    </subcellularLocation>
</comment>
<dbReference type="SUPFAM" id="SSF50156">
    <property type="entry name" value="PDZ domain-like"/>
    <property type="match status" value="1"/>
</dbReference>
<comment type="catalytic activity">
    <reaction evidence="1">
        <text>Acts on substrates that are at least partially unfolded. The cleavage site P1 residue is normally between a pair of hydrophobic residues, such as Val-|-Val.</text>
        <dbReference type="EC" id="3.4.21.107"/>
    </reaction>
</comment>
<evidence type="ECO:0000256" key="8">
    <source>
        <dbReference type="ARBA" id="ARBA00022670"/>
    </source>
</evidence>
<keyword evidence="12" id="KW-1133">Transmembrane helix</keyword>
<gene>
    <name evidence="20" type="primary">degS</name>
    <name evidence="20" type="ORF">D3H66_03385</name>
    <name evidence="21" type="ORF">PEY55_15890</name>
    <name evidence="23" type="ORF">RY846_02465</name>
    <name evidence="22" type="ORF">SJ265_09875</name>
</gene>
<dbReference type="EMBL" id="VTZD01000004">
    <property type="protein sequence ID" value="KAA1146038.1"/>
    <property type="molecule type" value="Genomic_DNA"/>
</dbReference>
<reference evidence="21" key="3">
    <citation type="submission" date="2023-01" db="EMBL/GenBank/DDBJ databases">
        <authorList>
            <person name="Hamerlinck H."/>
            <person name="Aerssens A."/>
            <person name="Boelens J."/>
            <person name="Messiaen A.-S."/>
            <person name="Vandendriessche S."/>
            <person name="Velghe A."/>
            <person name="Verhasselt B."/>
            <person name="Leroux-Roels I."/>
        </authorList>
    </citation>
    <scope>NUCLEOTIDE SEQUENCE</scope>
    <source>
        <strain evidence="21">UZG-GERCF-220920-Env23</strain>
    </source>
</reference>
<evidence type="ECO:0000259" key="19">
    <source>
        <dbReference type="PROSITE" id="PS50106"/>
    </source>
</evidence>
<dbReference type="EC" id="3.4.21.107" evidence="5"/>
<feature type="active site" description="Charge relay system" evidence="17">
    <location>
        <position position="201"/>
    </location>
</feature>
<evidence type="ECO:0000256" key="3">
    <source>
        <dbReference type="ARBA" id="ARBA00010541"/>
    </source>
</evidence>
<sequence>MFVKLLRSVAIGLIVGAILLAAMPSLRKINTLTAPQFDSADETPASYNSAVRRAAPAVVNVYNRSMNSTAHNQLEIRTLGSGVIMDQRGYIITNKHVINDADQIIVALQDGRVFEALLVGSDTLTDLAVLKINATGGLPTIPINNKRVPHIGDVVLAIGNPYNLGQTITQGIISATGRIGLNPTGRQNFLQTDASINHGNSGGALVNSLGELMGINTLSFDKSNDGETPEGIGFAIPFQLATKIMDKLIRDGRVIRGYIGISGREIAPLHAQGGGMDQIQGIVVNEVSPDGPAAQAGIQVNDLIISVNNKPAVSALETMDQVAEIRPGSVISVVVMRDDKQLTLQVTIQEYPATN</sequence>
<reference evidence="22" key="5">
    <citation type="submission" date="2023-11" db="EMBL/GenBank/DDBJ databases">
        <title>Detection of rare carbapenemases in Enterobacterales - comparison of two colorimetric and two CIM-based carbapenemase assays.</title>
        <authorList>
            <person name="Schaffarczyk L."/>
            <person name="Noster J."/>
            <person name="Stelzer Y."/>
            <person name="Sattler J."/>
            <person name="Gatermann S."/>
            <person name="Hamprecht A."/>
        </authorList>
    </citation>
    <scope>NUCLEOTIDE SEQUENCE</scope>
    <source>
        <strain evidence="22">CIM-Carb-133</strain>
    </source>
</reference>
<dbReference type="InterPro" id="IPR001940">
    <property type="entry name" value="Peptidase_S1C"/>
</dbReference>
<evidence type="ECO:0000256" key="2">
    <source>
        <dbReference type="ARBA" id="ARBA00004377"/>
    </source>
</evidence>
<keyword evidence="8" id="KW-0645">Protease</keyword>
<dbReference type="RefSeq" id="WP_032945146.1">
    <property type="nucleotide sequence ID" value="NZ_CADCYR010000025.1"/>
</dbReference>
<dbReference type="EMBL" id="JAXABJ010000005">
    <property type="protein sequence ID" value="MDX7148091.1"/>
    <property type="molecule type" value="Genomic_DNA"/>
</dbReference>
<feature type="active site" description="Charge relay system" evidence="17">
    <location>
        <position position="96"/>
    </location>
</feature>
<dbReference type="Proteomes" id="UP001302613">
    <property type="component" value="Chromosome"/>
</dbReference>
<dbReference type="Pfam" id="PF13180">
    <property type="entry name" value="PDZ_2"/>
    <property type="match status" value="1"/>
</dbReference>
<evidence type="ECO:0000256" key="9">
    <source>
        <dbReference type="ARBA" id="ARBA00022692"/>
    </source>
</evidence>
<reference evidence="20 24" key="1">
    <citation type="submission" date="2019-08" db="EMBL/GenBank/DDBJ databases">
        <title>Draft genome sequence of Citrobacter portucalensis strain isolated from green turtle.</title>
        <authorList>
            <person name="Fernandes M.R."/>
            <person name="Sellera F.P."/>
            <person name="Goldeberg D.W."/>
            <person name="Costa D.C."/>
            <person name="Lincopan N."/>
        </authorList>
    </citation>
    <scope>NUCLEOTIDE SEQUENCE [LARGE SCALE GENOMIC DNA]</scope>
    <source>
        <strain evidence="20 24">TV06</strain>
    </source>
</reference>
<dbReference type="FunFam" id="2.40.10.10:FF:000009">
    <property type="entry name" value="Serine endoprotease DegS, periplasmic"/>
    <property type="match status" value="1"/>
</dbReference>
<protein>
    <recommendedName>
        <fullName evidence="14">Serine endoprotease DegS</fullName>
        <ecNumber evidence="5">3.4.21.107</ecNumber>
    </recommendedName>
    <alternativeName>
        <fullName evidence="16">Site-1 protease DegS</fullName>
    </alternativeName>
    <alternativeName>
        <fullName evidence="15">Site-1-type intramembrane protease</fullName>
    </alternativeName>
</protein>
<dbReference type="NCBIfam" id="NF008147">
    <property type="entry name" value="PRK10898.1"/>
    <property type="match status" value="1"/>
</dbReference>
<keyword evidence="9" id="KW-0812">Transmembrane</keyword>
<dbReference type="PROSITE" id="PS50106">
    <property type="entry name" value="PDZ"/>
    <property type="match status" value="1"/>
</dbReference>
<proteinExistence type="inferred from homology"/>
<evidence type="ECO:0000256" key="16">
    <source>
        <dbReference type="ARBA" id="ARBA00083871"/>
    </source>
</evidence>
<evidence type="ECO:0000313" key="21">
    <source>
        <dbReference type="EMBL" id="MDN4369757.1"/>
    </source>
</evidence>
<reference evidence="23 25" key="4">
    <citation type="submission" date="2023-10" db="EMBL/GenBank/DDBJ databases">
        <title>SFO-1, KPC-2, NDM-1 were first reported in Portuguese citrobacter collected clinically.</title>
        <authorList>
            <person name="Guo K."/>
        </authorList>
    </citation>
    <scope>NUCLEOTIDE SEQUENCE [LARGE SCALE GENOMIC DNA]</scope>
    <source>
        <strain evidence="23 25">L2724hy</strain>
    </source>
</reference>
<feature type="binding site" evidence="18">
    <location>
        <position position="184"/>
    </location>
    <ligand>
        <name>substrate</name>
    </ligand>
</feature>
<feature type="active site" description="Charge relay system" evidence="17">
    <location>
        <position position="126"/>
    </location>
</feature>
<dbReference type="Pfam" id="PF13365">
    <property type="entry name" value="Trypsin_2"/>
    <property type="match status" value="1"/>
</dbReference>
<name>A0A5B0STQ7_9ENTR</name>
<comment type="subunit">
    <text evidence="4">Homotrimer.</text>
</comment>
<reference evidence="21" key="2">
    <citation type="journal article" date="2023" name="Antimicrob Resist Infect Control">
        <title>Sanitary installations and wastewater plumbing as reservoir for the long-term circulation and transmission of carbapenemase producing Citrobacter freundii clones in a hospital setting.</title>
        <authorList>
            <person name="Hamerlinck H."/>
            <person name="Aerssens A."/>
            <person name="Boelens J."/>
            <person name="Dehaene A."/>
            <person name="McMahon M."/>
            <person name="Messiaen A.S."/>
            <person name="Vandendriessche S."/>
            <person name="Velghe A."/>
            <person name="Leroux-Roels I."/>
            <person name="Verhasselt B."/>
        </authorList>
    </citation>
    <scope>NUCLEOTIDE SEQUENCE</scope>
    <source>
        <strain evidence="21">UZG-GERCF-220920-Env23</strain>
    </source>
</reference>
<dbReference type="NCBIfam" id="TIGR02038">
    <property type="entry name" value="protease_degS"/>
    <property type="match status" value="1"/>
</dbReference>
<keyword evidence="11" id="KW-0720">Serine protease</keyword>
<dbReference type="InterPro" id="IPR009003">
    <property type="entry name" value="Peptidase_S1_PA"/>
</dbReference>
<evidence type="ECO:0000256" key="15">
    <source>
        <dbReference type="ARBA" id="ARBA00078529"/>
    </source>
</evidence>
<evidence type="ECO:0000313" key="23">
    <source>
        <dbReference type="EMBL" id="WOH44078.1"/>
    </source>
</evidence>
<evidence type="ECO:0000256" key="4">
    <source>
        <dbReference type="ARBA" id="ARBA00011233"/>
    </source>
</evidence>
<evidence type="ECO:0000313" key="20">
    <source>
        <dbReference type="EMBL" id="KAA1146038.1"/>
    </source>
</evidence>
<dbReference type="InterPro" id="IPR001478">
    <property type="entry name" value="PDZ"/>
</dbReference>
<keyword evidence="25" id="KW-1185">Reference proteome</keyword>
<dbReference type="CDD" id="cd06777">
    <property type="entry name" value="cpPDZ_DegS"/>
    <property type="match status" value="1"/>
</dbReference>
<dbReference type="PRINTS" id="PR00834">
    <property type="entry name" value="PROTEASES2C"/>
</dbReference>
<evidence type="ECO:0000256" key="12">
    <source>
        <dbReference type="ARBA" id="ARBA00022989"/>
    </source>
</evidence>
<evidence type="ECO:0000256" key="13">
    <source>
        <dbReference type="ARBA" id="ARBA00023136"/>
    </source>
</evidence>
<dbReference type="Gene3D" id="2.40.10.10">
    <property type="entry name" value="Trypsin-like serine proteases"/>
    <property type="match status" value="2"/>
</dbReference>
<dbReference type="Gene3D" id="2.30.42.10">
    <property type="match status" value="1"/>
</dbReference>
<dbReference type="GO" id="GO:0005886">
    <property type="term" value="C:plasma membrane"/>
    <property type="evidence" value="ECO:0007669"/>
    <property type="project" value="UniProtKB-SubCell"/>
</dbReference>
<feature type="binding site" evidence="18">
    <location>
        <begin position="259"/>
        <end position="264"/>
    </location>
    <ligand>
        <name>substrate</name>
    </ligand>
</feature>
<dbReference type="Proteomes" id="UP000323297">
    <property type="component" value="Unassembled WGS sequence"/>
</dbReference>
<organism evidence="20 24">
    <name type="scientific">Citrobacter portucalensis</name>
    <dbReference type="NCBI Taxonomy" id="1639133"/>
    <lineage>
        <taxon>Bacteria</taxon>
        <taxon>Pseudomonadati</taxon>
        <taxon>Pseudomonadota</taxon>
        <taxon>Gammaproteobacteria</taxon>
        <taxon>Enterobacterales</taxon>
        <taxon>Enterobacteriaceae</taxon>
        <taxon>Citrobacter</taxon>
        <taxon>Citrobacter freundii complex</taxon>
    </lineage>
</organism>
<dbReference type="SMART" id="SM00228">
    <property type="entry name" value="PDZ"/>
    <property type="match status" value="1"/>
</dbReference>
<feature type="domain" description="PDZ" evidence="19">
    <location>
        <begin position="248"/>
        <end position="326"/>
    </location>
</feature>
<dbReference type="Proteomes" id="UP001169985">
    <property type="component" value="Unassembled WGS sequence"/>
</dbReference>
<dbReference type="InterPro" id="IPR036034">
    <property type="entry name" value="PDZ_sf"/>
</dbReference>
<evidence type="ECO:0000256" key="14">
    <source>
        <dbReference type="ARBA" id="ARBA00071522"/>
    </source>
</evidence>
<dbReference type="EMBL" id="JAQIHS010000019">
    <property type="protein sequence ID" value="MDN4369757.1"/>
    <property type="molecule type" value="Genomic_DNA"/>
</dbReference>
<keyword evidence="6" id="KW-1003">Cell membrane</keyword>
<keyword evidence="13" id="KW-0472">Membrane</keyword>
<evidence type="ECO:0000313" key="24">
    <source>
        <dbReference type="Proteomes" id="UP000323297"/>
    </source>
</evidence>
<keyword evidence="7" id="KW-0997">Cell inner membrane</keyword>
<dbReference type="AlphaFoldDB" id="A0A5B0STQ7"/>
<evidence type="ECO:0000256" key="7">
    <source>
        <dbReference type="ARBA" id="ARBA00022519"/>
    </source>
</evidence>
<dbReference type="PANTHER" id="PTHR22939:SF101">
    <property type="entry name" value="PERIPLASMIC PH-DEPENDENT SERINE ENDOPROTEASE DEGQ"/>
    <property type="match status" value="1"/>
</dbReference>